<gene>
    <name evidence="1" type="ORF">EJ104_13805</name>
</gene>
<evidence type="ECO:0000313" key="1">
    <source>
        <dbReference type="EMBL" id="RTR17029.1"/>
    </source>
</evidence>
<dbReference type="AlphaFoldDB" id="A0A431VDA3"/>
<organism evidence="1 2">
    <name type="scientific">Deinococcus radiophilus</name>
    <dbReference type="NCBI Taxonomy" id="32062"/>
    <lineage>
        <taxon>Bacteria</taxon>
        <taxon>Thermotogati</taxon>
        <taxon>Deinococcota</taxon>
        <taxon>Deinococci</taxon>
        <taxon>Deinococcales</taxon>
        <taxon>Deinococcaceae</taxon>
        <taxon>Deinococcus</taxon>
    </lineage>
</organism>
<sequence length="218" mass="24974">MSHDQLYEALRREYLKRGMSGLASSPEQVTSGLHKILALRPKALRNAIQEAAKNHLEVIEAAPLPEGLEDDTVDPARLNLYGMFPSDLNQWERAFAQLLDDDLSETVAWWHRNPPRKPYSTAVPLPGQHQQSYYYPDFVVGVPERTRAEGISLIEVKRDLNDEIGNARAKAQVAHPIYRRILMVHLDHNHDWRIVNYDPQRNLNTLGQPFRIDQLGSL</sequence>
<accession>A0A431VDA3</accession>
<proteinExistence type="predicted"/>
<keyword evidence="2" id="KW-1185">Reference proteome</keyword>
<name>A0A431VDA3_9DEIO</name>
<dbReference type="EMBL" id="RXPE01000079">
    <property type="protein sequence ID" value="RTR17029.1"/>
    <property type="molecule type" value="Genomic_DNA"/>
</dbReference>
<reference evidence="1 2" key="1">
    <citation type="submission" date="2018-12" db="EMBL/GenBank/DDBJ databases">
        <title>Deinococcus radiophilus ATCC 27603 genome sequencing and assembly.</title>
        <authorList>
            <person name="Maclea K.S."/>
            <person name="Maynard C.R."/>
        </authorList>
    </citation>
    <scope>NUCLEOTIDE SEQUENCE [LARGE SCALE GENOMIC DNA]</scope>
    <source>
        <strain evidence="1 2">ATCC 27603</strain>
    </source>
</reference>
<comment type="caution">
    <text evidence="1">The sequence shown here is derived from an EMBL/GenBank/DDBJ whole genome shotgun (WGS) entry which is preliminary data.</text>
</comment>
<dbReference type="OrthoDB" id="9804145at2"/>
<evidence type="ECO:0000313" key="2">
    <source>
        <dbReference type="Proteomes" id="UP000277766"/>
    </source>
</evidence>
<dbReference type="RefSeq" id="WP_126353715.1">
    <property type="nucleotide sequence ID" value="NZ_CP086380.1"/>
</dbReference>
<dbReference type="Proteomes" id="UP000277766">
    <property type="component" value="Unassembled WGS sequence"/>
</dbReference>
<protein>
    <submittedName>
        <fullName evidence="1">Uncharacterized protein</fullName>
    </submittedName>
</protein>